<accession>A0ACB6S8W2</accession>
<reference evidence="1" key="1">
    <citation type="journal article" date="2020" name="Stud. Mycol.">
        <title>101 Dothideomycetes genomes: a test case for predicting lifestyles and emergence of pathogens.</title>
        <authorList>
            <person name="Haridas S."/>
            <person name="Albert R."/>
            <person name="Binder M."/>
            <person name="Bloem J."/>
            <person name="Labutti K."/>
            <person name="Salamov A."/>
            <person name="Andreopoulos B."/>
            <person name="Baker S."/>
            <person name="Barry K."/>
            <person name="Bills G."/>
            <person name="Bluhm B."/>
            <person name="Cannon C."/>
            <person name="Castanera R."/>
            <person name="Culley D."/>
            <person name="Daum C."/>
            <person name="Ezra D."/>
            <person name="Gonzalez J."/>
            <person name="Henrissat B."/>
            <person name="Kuo A."/>
            <person name="Liang C."/>
            <person name="Lipzen A."/>
            <person name="Lutzoni F."/>
            <person name="Magnuson J."/>
            <person name="Mondo S."/>
            <person name="Nolan M."/>
            <person name="Ohm R."/>
            <person name="Pangilinan J."/>
            <person name="Park H.-J."/>
            <person name="Ramirez L."/>
            <person name="Alfaro M."/>
            <person name="Sun H."/>
            <person name="Tritt A."/>
            <person name="Yoshinaga Y."/>
            <person name="Zwiers L.-H."/>
            <person name="Turgeon B."/>
            <person name="Goodwin S."/>
            <person name="Spatafora J."/>
            <person name="Crous P."/>
            <person name="Grigoriev I."/>
        </authorList>
    </citation>
    <scope>NUCLEOTIDE SEQUENCE</scope>
    <source>
        <strain evidence="1">CBS 525.71</strain>
    </source>
</reference>
<protein>
    <submittedName>
        <fullName evidence="1">Uncharacterized protein</fullName>
    </submittedName>
</protein>
<dbReference type="Proteomes" id="UP000799754">
    <property type="component" value="Unassembled WGS sequence"/>
</dbReference>
<organism evidence="1 2">
    <name type="scientific">Macroventuria anomochaeta</name>
    <dbReference type="NCBI Taxonomy" id="301207"/>
    <lineage>
        <taxon>Eukaryota</taxon>
        <taxon>Fungi</taxon>
        <taxon>Dikarya</taxon>
        <taxon>Ascomycota</taxon>
        <taxon>Pezizomycotina</taxon>
        <taxon>Dothideomycetes</taxon>
        <taxon>Pleosporomycetidae</taxon>
        <taxon>Pleosporales</taxon>
        <taxon>Pleosporineae</taxon>
        <taxon>Didymellaceae</taxon>
        <taxon>Macroventuria</taxon>
    </lineage>
</organism>
<gene>
    <name evidence="1" type="ORF">BU25DRAFT_489614</name>
</gene>
<proteinExistence type="predicted"/>
<comment type="caution">
    <text evidence="1">The sequence shown here is derived from an EMBL/GenBank/DDBJ whole genome shotgun (WGS) entry which is preliminary data.</text>
</comment>
<keyword evidence="2" id="KW-1185">Reference proteome</keyword>
<sequence length="207" mass="23081">MARKDVAFEAYKALYLAGLVNDNLLPVRQEADNLAAEFQHDEFPWQLLALIDTPKFLSHIVENVIGAIYIDSRDDFSACEVFVRRLGILDALERILRDDVDGLHPKERLGHLVIERSFHYIRVWDDASSSFGLQPGMSKVWKCQVKVGGEDEGGAVEGLTRANAETVASCRANKVLRDKRFVAVQSSGEEDVFFDADEGGDVAPGNW</sequence>
<name>A0ACB6S8W2_9PLEO</name>
<evidence type="ECO:0000313" key="2">
    <source>
        <dbReference type="Proteomes" id="UP000799754"/>
    </source>
</evidence>
<evidence type="ECO:0000313" key="1">
    <source>
        <dbReference type="EMBL" id="KAF2629572.1"/>
    </source>
</evidence>
<dbReference type="EMBL" id="MU006709">
    <property type="protein sequence ID" value="KAF2629572.1"/>
    <property type="molecule type" value="Genomic_DNA"/>
</dbReference>